<evidence type="ECO:0000256" key="4">
    <source>
        <dbReference type="ARBA" id="ARBA00022679"/>
    </source>
</evidence>
<feature type="binding site" evidence="11">
    <location>
        <position position="87"/>
    </location>
    <ligand>
        <name>[4Fe-4S] cluster</name>
        <dbReference type="ChEBI" id="CHEBI:49883"/>
    </ligand>
</feature>
<evidence type="ECO:0000256" key="1">
    <source>
        <dbReference type="ARBA" id="ARBA00022485"/>
    </source>
</evidence>
<dbReference type="HAMAP" id="MF_01010">
    <property type="entry name" value="23SrRNA_methyltr_RlmD"/>
    <property type="match status" value="1"/>
</dbReference>
<keyword evidence="2 11" id="KW-0698">rRNA processing</keyword>
<feature type="binding site" evidence="11 12">
    <location>
        <position position="375"/>
    </location>
    <ligand>
        <name>S-adenosyl-L-methionine</name>
        <dbReference type="ChEBI" id="CHEBI:59789"/>
    </ligand>
</feature>
<evidence type="ECO:0000256" key="11">
    <source>
        <dbReference type="HAMAP-Rule" id="MF_01010"/>
    </source>
</evidence>
<keyword evidence="7 11" id="KW-0408">Iron</keyword>
<keyword evidence="3 11" id="KW-0489">Methyltransferase</keyword>
<proteinExistence type="inferred from homology"/>
<keyword evidence="5 11" id="KW-0949">S-adenosyl-L-methionine</keyword>
<dbReference type="PROSITE" id="PS01231">
    <property type="entry name" value="TRMA_2"/>
    <property type="match status" value="1"/>
</dbReference>
<dbReference type="PANTHER" id="PTHR11061:SF49">
    <property type="entry name" value="23S RRNA (URACIL(1939)-C(5))-METHYLTRANSFERASE RLMD"/>
    <property type="match status" value="1"/>
</dbReference>
<dbReference type="Gene3D" id="2.40.50.1070">
    <property type="match status" value="1"/>
</dbReference>
<name>A0A0B9H0M9_9GAMM</name>
<dbReference type="EC" id="2.1.1.190" evidence="11"/>
<keyword evidence="6 11" id="KW-0479">Metal-binding</keyword>
<evidence type="ECO:0000256" key="13">
    <source>
        <dbReference type="PROSITE-ProRule" id="PRU10015"/>
    </source>
</evidence>
<evidence type="ECO:0000256" key="8">
    <source>
        <dbReference type="ARBA" id="ARBA00023014"/>
    </source>
</evidence>
<reference evidence="15 16" key="1">
    <citation type="submission" date="2014-12" db="EMBL/GenBank/DDBJ databases">
        <title>Genome sequencing of Photobacterium gaetbulicola AD005a.</title>
        <authorList>
            <person name="Adrian T.G.S."/>
            <person name="Chan K.G."/>
        </authorList>
    </citation>
    <scope>NUCLEOTIDE SEQUENCE [LARGE SCALE GENOMIC DNA]</scope>
    <source>
        <strain evidence="15 16">AD005a</strain>
    </source>
</reference>
<protein>
    <recommendedName>
        <fullName evidence="11">23S rRNA (uracil(1939)-C(5))-methyltransferase RlmD</fullName>
        <ecNumber evidence="11">2.1.1.190</ecNumber>
    </recommendedName>
    <alternativeName>
        <fullName evidence="11">23S rRNA(m5U1939)-methyltransferase</fullName>
    </alternativeName>
</protein>
<dbReference type="InterPro" id="IPR030390">
    <property type="entry name" value="MeTrfase_TrmA_AS"/>
</dbReference>
<feature type="binding site" evidence="11 12">
    <location>
        <position position="327"/>
    </location>
    <ligand>
        <name>S-adenosyl-L-methionine</name>
        <dbReference type="ChEBI" id="CHEBI:59789"/>
    </ligand>
</feature>
<dbReference type="FunFam" id="2.40.50.140:FF:000097">
    <property type="entry name" value="23S rRNA (uracil(1939)-C(5))-methyltransferase RlmD"/>
    <property type="match status" value="1"/>
</dbReference>
<keyword evidence="8 11" id="KW-0411">Iron-sulfur</keyword>
<dbReference type="SUPFAM" id="SSF50249">
    <property type="entry name" value="Nucleic acid-binding proteins"/>
    <property type="match status" value="1"/>
</dbReference>
<dbReference type="EMBL" id="JWLZ01000178">
    <property type="protein sequence ID" value="KHT62417.1"/>
    <property type="molecule type" value="Genomic_DNA"/>
</dbReference>
<sequence>MGPITMARFFKPQKRKLTDTKHKEITISRLDHQGAGIGHLDRKPVFVEGLLPGEKAIIQLTEDKKQFARAKVIRRLTDSTERVAPACPLYEQCGGCNLQHLSHQGQVAAKQQSLAELMGKFARTGEQVEQVDPITSDEWQYRRCARLSIMPKGGELKIGFRKKQSKEIVDVAHCPVLAQPLNELLPALRSLLSGLKGRKHLGHVELVDADNGRVVLIRHLQPFSDPDMTAIRQFADQHQLMLYLAPTSESLDSLSGPAPYYELDGLQLTFSPKDFIQVNREVNQEMVAQAMDWLAVGPDDRVLDLFCGLGNFSLPLAKQAKALVGVEGVDEMVHRASDNAKNNQQVNAEFYQANLEEDVTTKSWAREKFSKVLLDPARAGAAGVMQHVVNLGPKRVVYVSCNPATLARDSQVLLTQGYQLERLGMMDMFPHTGHLESMALFIKQ</sequence>
<dbReference type="Pfam" id="PF05958">
    <property type="entry name" value="tRNA_U5-meth_tr"/>
    <property type="match status" value="1"/>
</dbReference>
<dbReference type="CDD" id="cd02440">
    <property type="entry name" value="AdoMet_MTases"/>
    <property type="match status" value="1"/>
</dbReference>
<evidence type="ECO:0000256" key="2">
    <source>
        <dbReference type="ARBA" id="ARBA00022552"/>
    </source>
</evidence>
<evidence type="ECO:0000313" key="16">
    <source>
        <dbReference type="Proteomes" id="UP000031278"/>
    </source>
</evidence>
<comment type="catalytic activity">
    <reaction evidence="9 11">
        <text>uridine(1939) in 23S rRNA + S-adenosyl-L-methionine = 5-methyluridine(1939) in 23S rRNA + S-adenosyl-L-homocysteine + H(+)</text>
        <dbReference type="Rhea" id="RHEA:42908"/>
        <dbReference type="Rhea" id="RHEA-COMP:10278"/>
        <dbReference type="Rhea" id="RHEA-COMP:10279"/>
        <dbReference type="ChEBI" id="CHEBI:15378"/>
        <dbReference type="ChEBI" id="CHEBI:57856"/>
        <dbReference type="ChEBI" id="CHEBI:59789"/>
        <dbReference type="ChEBI" id="CHEBI:65315"/>
        <dbReference type="ChEBI" id="CHEBI:74447"/>
        <dbReference type="EC" id="2.1.1.190"/>
    </reaction>
</comment>
<dbReference type="GO" id="GO:0003723">
    <property type="term" value="F:RNA binding"/>
    <property type="evidence" value="ECO:0007669"/>
    <property type="project" value="InterPro"/>
</dbReference>
<dbReference type="NCBIfam" id="NF009639">
    <property type="entry name" value="PRK13168.1"/>
    <property type="match status" value="1"/>
</dbReference>
<feature type="active site" evidence="13">
    <location>
        <position position="401"/>
    </location>
</feature>
<keyword evidence="1 11" id="KW-0004">4Fe-4S</keyword>
<gene>
    <name evidence="15" type="primary">rumA</name>
    <name evidence="11" type="synonym">rlmD</name>
    <name evidence="15" type="ORF">RJ45_17490</name>
</gene>
<evidence type="ECO:0000256" key="3">
    <source>
        <dbReference type="ARBA" id="ARBA00022603"/>
    </source>
</evidence>
<feature type="binding site" evidence="11">
    <location>
        <position position="96"/>
    </location>
    <ligand>
        <name>[4Fe-4S] cluster</name>
        <dbReference type="ChEBI" id="CHEBI:49883"/>
    </ligand>
</feature>
<organism evidence="15 16">
    <name type="scientific">Photobacterium gaetbulicola</name>
    <dbReference type="NCBI Taxonomy" id="1295392"/>
    <lineage>
        <taxon>Bacteria</taxon>
        <taxon>Pseudomonadati</taxon>
        <taxon>Pseudomonadota</taxon>
        <taxon>Gammaproteobacteria</taxon>
        <taxon>Vibrionales</taxon>
        <taxon>Vibrionaceae</taxon>
        <taxon>Photobacterium</taxon>
    </lineage>
</organism>
<dbReference type="InterPro" id="IPR002792">
    <property type="entry name" value="TRAM_dom"/>
</dbReference>
<dbReference type="GO" id="GO:0051539">
    <property type="term" value="F:4 iron, 4 sulfur cluster binding"/>
    <property type="evidence" value="ECO:0007669"/>
    <property type="project" value="UniProtKB-KW"/>
</dbReference>
<feature type="binding site" evidence="11">
    <location>
        <position position="311"/>
    </location>
    <ligand>
        <name>S-adenosyl-L-methionine</name>
        <dbReference type="ChEBI" id="CHEBI:59789"/>
    </ligand>
</feature>
<evidence type="ECO:0000256" key="6">
    <source>
        <dbReference type="ARBA" id="ARBA00022723"/>
    </source>
</evidence>
<dbReference type="Gene3D" id="2.40.50.140">
    <property type="entry name" value="Nucleic acid-binding proteins"/>
    <property type="match status" value="1"/>
</dbReference>
<dbReference type="NCBIfam" id="TIGR00479">
    <property type="entry name" value="rumA"/>
    <property type="match status" value="1"/>
</dbReference>
<dbReference type="PANTHER" id="PTHR11061">
    <property type="entry name" value="RNA M5U METHYLTRANSFERASE"/>
    <property type="match status" value="1"/>
</dbReference>
<comment type="similarity">
    <text evidence="11">Belongs to the class I-like SAM-binding methyltransferase superfamily. RNA M5U methyltransferase family. RlmD subfamily.</text>
</comment>
<dbReference type="GO" id="GO:0070475">
    <property type="term" value="P:rRNA base methylation"/>
    <property type="evidence" value="ECO:0007669"/>
    <property type="project" value="TreeGrafter"/>
</dbReference>
<evidence type="ECO:0000256" key="12">
    <source>
        <dbReference type="PROSITE-ProRule" id="PRU01024"/>
    </source>
</evidence>
<evidence type="ECO:0000256" key="9">
    <source>
        <dbReference type="ARBA" id="ARBA00052756"/>
    </source>
</evidence>
<dbReference type="InterPro" id="IPR012340">
    <property type="entry name" value="NA-bd_OB-fold"/>
</dbReference>
<evidence type="ECO:0000259" key="14">
    <source>
        <dbReference type="PROSITE" id="PS50926"/>
    </source>
</evidence>
<dbReference type="GO" id="GO:0005506">
    <property type="term" value="F:iron ion binding"/>
    <property type="evidence" value="ECO:0007669"/>
    <property type="project" value="UniProtKB-UniRule"/>
</dbReference>
<feature type="domain" description="TRAM" evidence="14">
    <location>
        <begin position="16"/>
        <end position="74"/>
    </location>
</feature>
<dbReference type="InterPro" id="IPR001566">
    <property type="entry name" value="23S_rRNA_MeTrfase_RlmD"/>
</dbReference>
<dbReference type="Gene3D" id="3.40.50.150">
    <property type="entry name" value="Vaccinia Virus protein VP39"/>
    <property type="match status" value="1"/>
</dbReference>
<dbReference type="AlphaFoldDB" id="A0A0B9H0M9"/>
<dbReference type="Proteomes" id="UP000031278">
    <property type="component" value="Unassembled WGS sequence"/>
</dbReference>
<evidence type="ECO:0000313" key="15">
    <source>
        <dbReference type="EMBL" id="KHT62417.1"/>
    </source>
</evidence>
<feature type="binding site" evidence="11">
    <location>
        <position position="174"/>
    </location>
    <ligand>
        <name>[4Fe-4S] cluster</name>
        <dbReference type="ChEBI" id="CHEBI:49883"/>
    </ligand>
</feature>
<feature type="binding site" evidence="11">
    <location>
        <position position="93"/>
    </location>
    <ligand>
        <name>[4Fe-4S] cluster</name>
        <dbReference type="ChEBI" id="CHEBI:49883"/>
    </ligand>
</feature>
<dbReference type="PROSITE" id="PS01230">
    <property type="entry name" value="TRMA_1"/>
    <property type="match status" value="1"/>
</dbReference>
<dbReference type="InterPro" id="IPR029063">
    <property type="entry name" value="SAM-dependent_MTases_sf"/>
</dbReference>
<dbReference type="PROSITE" id="PS50926">
    <property type="entry name" value="TRAM"/>
    <property type="match status" value="1"/>
</dbReference>
<accession>A0A0B9H0M9</accession>
<feature type="binding site" evidence="11">
    <location>
        <position position="354"/>
    </location>
    <ligand>
        <name>S-adenosyl-L-methionine</name>
        <dbReference type="ChEBI" id="CHEBI:59789"/>
    </ligand>
</feature>
<dbReference type="PROSITE" id="PS51687">
    <property type="entry name" value="SAM_MT_RNA_M5U"/>
    <property type="match status" value="1"/>
</dbReference>
<evidence type="ECO:0000256" key="5">
    <source>
        <dbReference type="ARBA" id="ARBA00022691"/>
    </source>
</evidence>
<evidence type="ECO:0000256" key="7">
    <source>
        <dbReference type="ARBA" id="ARBA00023004"/>
    </source>
</evidence>
<keyword evidence="4 11" id="KW-0808">Transferase</keyword>
<comment type="caution">
    <text evidence="15">The sequence shown here is derived from an EMBL/GenBank/DDBJ whole genome shotgun (WGS) entry which is preliminary data.</text>
</comment>
<dbReference type="Pfam" id="PF01938">
    <property type="entry name" value="TRAM"/>
    <property type="match status" value="1"/>
</dbReference>
<dbReference type="GO" id="GO:0070041">
    <property type="term" value="F:rRNA (uridine-C5-)-methyltransferase activity"/>
    <property type="evidence" value="ECO:0007669"/>
    <property type="project" value="UniProtKB-UniRule"/>
</dbReference>
<dbReference type="FunFam" id="3.40.50.150:FF:000009">
    <property type="entry name" value="23S rRNA (Uracil(1939)-C(5))-methyltransferase RlmD"/>
    <property type="match status" value="1"/>
</dbReference>
<evidence type="ECO:0000256" key="10">
    <source>
        <dbReference type="ARBA" id="ARBA00059995"/>
    </source>
</evidence>
<feature type="active site" description="Nucleophile" evidence="11 12">
    <location>
        <position position="401"/>
    </location>
</feature>
<comment type="function">
    <text evidence="10 11">Catalyzes the formation of 5-methyl-uridine at position 1939 (m5U1939) in 23S rRNA.</text>
</comment>
<feature type="binding site" evidence="11 12">
    <location>
        <position position="306"/>
    </location>
    <ligand>
        <name>S-adenosyl-L-methionine</name>
        <dbReference type="ChEBI" id="CHEBI:59789"/>
    </ligand>
</feature>
<dbReference type="InterPro" id="IPR030391">
    <property type="entry name" value="MeTrfase_TrmA_CS"/>
</dbReference>
<dbReference type="InterPro" id="IPR010280">
    <property type="entry name" value="U5_MeTrfase_fam"/>
</dbReference>
<dbReference type="SUPFAM" id="SSF53335">
    <property type="entry name" value="S-adenosyl-L-methionine-dependent methyltransferases"/>
    <property type="match status" value="1"/>
</dbReference>
<feature type="binding site" evidence="11 12">
    <location>
        <position position="277"/>
    </location>
    <ligand>
        <name>S-adenosyl-L-methionine</name>
        <dbReference type="ChEBI" id="CHEBI:59789"/>
    </ligand>
</feature>